<dbReference type="EMBL" id="JASCZI010241772">
    <property type="protein sequence ID" value="MED6206673.1"/>
    <property type="molecule type" value="Genomic_DNA"/>
</dbReference>
<evidence type="ECO:0000313" key="2">
    <source>
        <dbReference type="Proteomes" id="UP001341840"/>
    </source>
</evidence>
<gene>
    <name evidence="1" type="ORF">PIB30_029027</name>
</gene>
<protein>
    <submittedName>
        <fullName evidence="1">Uncharacterized protein</fullName>
    </submittedName>
</protein>
<sequence length="115" mass="12382">MKDAVAASASASGCYVYPPPQASYEEVANNPKLFIETLEKLRSSMGTKFIGGIEKIYCSSIWGSRGSTSIVQPLRVLLATFQVFSVLERRGSLGATVELFLGDFKVTGLNRGDSP</sequence>
<dbReference type="Proteomes" id="UP001341840">
    <property type="component" value="Unassembled WGS sequence"/>
</dbReference>
<organism evidence="1 2">
    <name type="scientific">Stylosanthes scabra</name>
    <dbReference type="NCBI Taxonomy" id="79078"/>
    <lineage>
        <taxon>Eukaryota</taxon>
        <taxon>Viridiplantae</taxon>
        <taxon>Streptophyta</taxon>
        <taxon>Embryophyta</taxon>
        <taxon>Tracheophyta</taxon>
        <taxon>Spermatophyta</taxon>
        <taxon>Magnoliopsida</taxon>
        <taxon>eudicotyledons</taxon>
        <taxon>Gunneridae</taxon>
        <taxon>Pentapetalae</taxon>
        <taxon>rosids</taxon>
        <taxon>fabids</taxon>
        <taxon>Fabales</taxon>
        <taxon>Fabaceae</taxon>
        <taxon>Papilionoideae</taxon>
        <taxon>50 kb inversion clade</taxon>
        <taxon>dalbergioids sensu lato</taxon>
        <taxon>Dalbergieae</taxon>
        <taxon>Pterocarpus clade</taxon>
        <taxon>Stylosanthes</taxon>
    </lineage>
</organism>
<proteinExistence type="predicted"/>
<name>A0ABU6YCZ9_9FABA</name>
<comment type="caution">
    <text evidence="1">The sequence shown here is derived from an EMBL/GenBank/DDBJ whole genome shotgun (WGS) entry which is preliminary data.</text>
</comment>
<reference evidence="1 2" key="1">
    <citation type="journal article" date="2023" name="Plants (Basel)">
        <title>Bridging the Gap: Combining Genomics and Transcriptomics Approaches to Understand Stylosanthes scabra, an Orphan Legume from the Brazilian Caatinga.</title>
        <authorList>
            <person name="Ferreira-Neto J.R.C."/>
            <person name="da Silva M.D."/>
            <person name="Binneck E."/>
            <person name="de Melo N.F."/>
            <person name="da Silva R.H."/>
            <person name="de Melo A.L.T.M."/>
            <person name="Pandolfi V."/>
            <person name="Bustamante F.O."/>
            <person name="Brasileiro-Vidal A.C."/>
            <person name="Benko-Iseppon A.M."/>
        </authorList>
    </citation>
    <scope>NUCLEOTIDE SEQUENCE [LARGE SCALE GENOMIC DNA]</scope>
    <source>
        <tissue evidence="1">Leaves</tissue>
    </source>
</reference>
<evidence type="ECO:0000313" key="1">
    <source>
        <dbReference type="EMBL" id="MED6206673.1"/>
    </source>
</evidence>
<keyword evidence="2" id="KW-1185">Reference proteome</keyword>
<accession>A0ABU6YCZ9</accession>